<reference evidence="2" key="1">
    <citation type="submission" date="2016-11" db="EMBL/GenBank/DDBJ databases">
        <authorList>
            <person name="Varghese N."/>
            <person name="Submissions S."/>
        </authorList>
    </citation>
    <scope>NUCLEOTIDE SEQUENCE [LARGE SCALE GENOMIC DNA]</scope>
    <source>
        <strain evidence="2">DSM 15449</strain>
    </source>
</reference>
<dbReference type="Proteomes" id="UP000183954">
    <property type="component" value="Unassembled WGS sequence"/>
</dbReference>
<protein>
    <submittedName>
        <fullName evidence="1">Uncharacterized protein</fullName>
    </submittedName>
</protein>
<organism evidence="1 2">
    <name type="scientific">Desulfosporosinus lacus DSM 15449</name>
    <dbReference type="NCBI Taxonomy" id="1121420"/>
    <lineage>
        <taxon>Bacteria</taxon>
        <taxon>Bacillati</taxon>
        <taxon>Bacillota</taxon>
        <taxon>Clostridia</taxon>
        <taxon>Eubacteriales</taxon>
        <taxon>Desulfitobacteriaceae</taxon>
        <taxon>Desulfosporosinus</taxon>
    </lineage>
</organism>
<gene>
    <name evidence="1" type="ORF">SAMN02746098_02571</name>
</gene>
<accession>A0A1M5YP20</accession>
<evidence type="ECO:0000313" key="2">
    <source>
        <dbReference type="Proteomes" id="UP000183954"/>
    </source>
</evidence>
<keyword evidence="2" id="KW-1185">Reference proteome</keyword>
<dbReference type="AlphaFoldDB" id="A0A1M5YP20"/>
<proteinExistence type="predicted"/>
<sequence>MQNICRNHNISAPREKGASYLPTFVKNSYITYLNDTEAQGTAVLGGL</sequence>
<evidence type="ECO:0000313" key="1">
    <source>
        <dbReference type="EMBL" id="SHI13323.1"/>
    </source>
</evidence>
<dbReference type="EMBL" id="FQXJ01000008">
    <property type="protein sequence ID" value="SHI13323.1"/>
    <property type="molecule type" value="Genomic_DNA"/>
</dbReference>
<name>A0A1M5YP20_9FIRM</name>